<evidence type="ECO:0000313" key="2">
    <source>
        <dbReference type="Proteomes" id="UP000037392"/>
    </source>
</evidence>
<dbReference type="Proteomes" id="UP000037392">
    <property type="component" value="Unassembled WGS sequence"/>
</dbReference>
<protein>
    <recommendedName>
        <fullName evidence="3">Glycosyl transferase family 1 domain-containing protein</fullName>
    </recommendedName>
</protein>
<dbReference type="RefSeq" id="WP_048928964.1">
    <property type="nucleotide sequence ID" value="NZ_KQ235875.1"/>
</dbReference>
<dbReference type="SUPFAM" id="SSF53756">
    <property type="entry name" value="UDP-Glycosyltransferase/glycogen phosphorylase"/>
    <property type="match status" value="1"/>
</dbReference>
<dbReference type="OrthoDB" id="9802525at2"/>
<evidence type="ECO:0000313" key="1">
    <source>
        <dbReference type="EMBL" id="KMW24247.1"/>
    </source>
</evidence>
<name>A0A0J9CGT5_9FIRM</name>
<reference evidence="1 2" key="1">
    <citation type="submission" date="2011-04" db="EMBL/GenBank/DDBJ databases">
        <title>The Genome Sequence of Clostridium citroniae WAL-19142.</title>
        <authorList>
            <consortium name="The Broad Institute Genome Sequencing Platform"/>
            <person name="Earl A."/>
            <person name="Ward D."/>
            <person name="Feldgarden M."/>
            <person name="Gevers D."/>
            <person name="Warren Y.A."/>
            <person name="Tyrrell K.L."/>
            <person name="Citron D.M."/>
            <person name="Goldstein E.J."/>
            <person name="Daigneault M."/>
            <person name="Allen-Vercoe E."/>
            <person name="Young S.K."/>
            <person name="Zeng Q."/>
            <person name="Gargeya S."/>
            <person name="Fitzgerald M."/>
            <person name="Haas B."/>
            <person name="Abouelleil A."/>
            <person name="Alvarado L."/>
            <person name="Arachchi H.M."/>
            <person name="Berlin A."/>
            <person name="Brown A."/>
            <person name="Chapman S.B."/>
            <person name="Chen Z."/>
            <person name="Dunbar C."/>
            <person name="Freedman E."/>
            <person name="Gearin G."/>
            <person name="Gellesch M."/>
            <person name="Goldberg J."/>
            <person name="Griggs A."/>
            <person name="Gujja S."/>
            <person name="Heilman E.R."/>
            <person name="Heiman D."/>
            <person name="Howarth C."/>
            <person name="Larson L."/>
            <person name="Lui A."/>
            <person name="MacDonald P.J."/>
            <person name="Mehta T."/>
            <person name="Montmayeur A."/>
            <person name="Murphy C."/>
            <person name="Neiman D."/>
            <person name="Pearson M."/>
            <person name="Priest M."/>
            <person name="Roberts A."/>
            <person name="Saif S."/>
            <person name="Shea T."/>
            <person name="Shenoy N."/>
            <person name="Sisk P."/>
            <person name="Stolte C."/>
            <person name="Sykes S."/>
            <person name="White J."/>
            <person name="Yandava C."/>
            <person name="Wortman J."/>
            <person name="Nusbaum C."/>
            <person name="Birren B."/>
        </authorList>
    </citation>
    <scope>NUCLEOTIDE SEQUENCE [LARGE SCALE GENOMIC DNA]</scope>
    <source>
        <strain evidence="1 2">WAL-19142</strain>
    </source>
</reference>
<dbReference type="PATRIC" id="fig|742734.4.peg.114"/>
<gene>
    <name evidence="1" type="ORF">HMPREF9470_00109</name>
</gene>
<dbReference type="AlphaFoldDB" id="A0A0J9CGT5"/>
<dbReference type="Gene3D" id="3.40.50.2000">
    <property type="entry name" value="Glycogen Phosphorylase B"/>
    <property type="match status" value="1"/>
</dbReference>
<accession>A0A0J9CGT5</accession>
<dbReference type="EMBL" id="ADLK01000001">
    <property type="protein sequence ID" value="KMW24247.1"/>
    <property type="molecule type" value="Genomic_DNA"/>
</dbReference>
<evidence type="ECO:0008006" key="3">
    <source>
        <dbReference type="Google" id="ProtNLM"/>
    </source>
</evidence>
<dbReference type="Pfam" id="PF13692">
    <property type="entry name" value="Glyco_trans_1_4"/>
    <property type="match status" value="1"/>
</dbReference>
<organism evidence="1 2">
    <name type="scientific">[Clostridium] citroniae WAL-19142</name>
    <dbReference type="NCBI Taxonomy" id="742734"/>
    <lineage>
        <taxon>Bacteria</taxon>
        <taxon>Bacillati</taxon>
        <taxon>Bacillota</taxon>
        <taxon>Clostridia</taxon>
        <taxon>Lachnospirales</taxon>
        <taxon>Lachnospiraceae</taxon>
        <taxon>Enterocloster</taxon>
    </lineage>
</organism>
<sequence>MVNIDYGLKIQECAEEIKKQGYQALCFWLPAYNVGGGTFLLYQLAEFISTNTTLKTYYVDYENGYPHSLASKESNVIFLNFKDGDNELPIKEPVILITNTTRASQITNMHPESKLVFWHYETFRNAWESVFFFNETPSLFKLMRDGHAIFYHDWSGKMSMNMQCKSVQFDNKDYMQVFLEPLKNVRCPELVDSGAINAGWVGRLGHDKINALYNMIERFADVKTPNKKRLFIVGDGPNRNDVENFCMKFAGDIEFTFTGTIPHEDLPQYLQDNVDVLFAVGTSVIEGARLKLPSVILMVSPIHYEMNSFIWLYDTKEYGVSILPEHKDVFDVKYTTMESICAEIYEQGKKQELGMRCYDYYIENHSCYEEIISKFLGFCIKSTLKFWQLKKCIKFVPYNIIKASQLCVKGHALLSKVEYRNMIKYKIFSKTYFESRKEKNVTFYYLAGRIKLPFYRKSVSGFKFPVALFKG</sequence>
<proteinExistence type="predicted"/>
<comment type="caution">
    <text evidence="1">The sequence shown here is derived from an EMBL/GenBank/DDBJ whole genome shotgun (WGS) entry which is preliminary data.</text>
</comment>
<dbReference type="GeneID" id="93163592"/>